<evidence type="ECO:0000313" key="4">
    <source>
        <dbReference type="Ensembl" id="ENSOANP00000045345.1"/>
    </source>
</evidence>
<dbReference type="OMA" id="MMHKKTQ"/>
<dbReference type="InterPro" id="IPR051876">
    <property type="entry name" value="ODA-DC/CCD"/>
</dbReference>
<feature type="domain" description="ODAD1 central coiled coil region" evidence="3">
    <location>
        <begin position="151"/>
        <end position="433"/>
    </location>
</feature>
<protein>
    <submittedName>
        <fullName evidence="4">Coiled-coil domain containing 63</fullName>
    </submittedName>
</protein>
<reference evidence="4" key="2">
    <citation type="submission" date="2025-08" db="UniProtKB">
        <authorList>
            <consortium name="Ensembl"/>
        </authorList>
    </citation>
    <scope>IDENTIFICATION</scope>
    <source>
        <strain evidence="4">Glennie</strain>
    </source>
</reference>
<dbReference type="Bgee" id="ENSOANG00000004791">
    <property type="expression patterns" value="Expressed in testis"/>
</dbReference>
<feature type="coiled-coil region" evidence="2">
    <location>
        <begin position="99"/>
        <end position="130"/>
    </location>
</feature>
<dbReference type="FunCoup" id="A0A6I8NWP9">
    <property type="interactions" value="46"/>
</dbReference>
<sequence length="564" mass="66555">QTGPQKWRKRLQKDRMELTEKEKQIMEEEELRKLEQQFRKMLESRKSLALKTQKQILKQCKEIEALKEEHDEILLLLNLVRSPKNLQLDNRNCTELQFLLQTKEEYDSLIKTLRSLLAELDEKILETEKTVLKQNQILVKIQKANCPRRIQKQIQILETRLQQVTVQFDTLLTSNAKLRQDIDNLRFEREAFDIVYQHLYKQVVHQKKIMNVAIEQSTQAYDQRVEAMARIAAMKDRRQKDVIQYNLEIRELQRIFDREVKLKNFITVKLMDRTEFEEQAKMEGALKASKRVKHKIESFECYEVAHMRLLKLAGDRTLDELVQDFLAKEEKNFARFSYVTELNNDMEMLHKKIQSIQDEILYLRSQQKTSDDESHSTLKHMEEKLDKTTEEANLLEITNKKICKVLDQLKVGVQFLFKKIDCDATDIMEHLGETGNVKDNNLAHFFAIIEKKTNELLLMESYLRLKDKDKDQDSLIPFVNPFLSGSPFLKHIDAIKVIPPPLSSDVYTDKLDDCKSLDCFFPLHQFLRPATLSQTKCIKVQGTAIPEFGLWKKKVRRGQHCGRM</sequence>
<dbReference type="InParanoid" id="A0A6I8NWP9"/>
<dbReference type="PANTHER" id="PTHR21694">
    <property type="entry name" value="COILED-COIL DOMAIN-CONTAINING PROTEIN 63"/>
    <property type="match status" value="1"/>
</dbReference>
<dbReference type="AlphaFoldDB" id="A0A6I8NWP9"/>
<keyword evidence="1 2" id="KW-0175">Coiled coil</keyword>
<dbReference type="GO" id="GO:0003341">
    <property type="term" value="P:cilium movement"/>
    <property type="evidence" value="ECO:0000318"/>
    <property type="project" value="GO_Central"/>
</dbReference>
<evidence type="ECO:0000259" key="3">
    <source>
        <dbReference type="Pfam" id="PF21773"/>
    </source>
</evidence>
<accession>A0A6I8NWP9</accession>
<gene>
    <name evidence="4" type="primary">CCDC63</name>
</gene>
<name>A0A6I8NWP9_ORNAN</name>
<reference evidence="4 5" key="1">
    <citation type="journal article" date="2008" name="Nature">
        <title>Genome analysis of the platypus reveals unique signatures of evolution.</title>
        <authorList>
            <person name="Warren W.C."/>
            <person name="Hillier L.W."/>
            <person name="Marshall Graves J.A."/>
            <person name="Birney E."/>
            <person name="Ponting C.P."/>
            <person name="Grutzner F."/>
            <person name="Belov K."/>
            <person name="Miller W."/>
            <person name="Clarke L."/>
            <person name="Chinwalla A.T."/>
            <person name="Yang S.P."/>
            <person name="Heger A."/>
            <person name="Locke D.P."/>
            <person name="Miethke P."/>
            <person name="Waters P.D."/>
            <person name="Veyrunes F."/>
            <person name="Fulton L."/>
            <person name="Fulton B."/>
            <person name="Graves T."/>
            <person name="Wallis J."/>
            <person name="Puente X.S."/>
            <person name="Lopez-Otin C."/>
            <person name="Ordonez G.R."/>
            <person name="Eichler E.E."/>
            <person name="Chen L."/>
            <person name="Cheng Z."/>
            <person name="Deakin J.E."/>
            <person name="Alsop A."/>
            <person name="Thompson K."/>
            <person name="Kirby P."/>
            <person name="Papenfuss A.T."/>
            <person name="Wakefield M.J."/>
            <person name="Olender T."/>
            <person name="Lancet D."/>
            <person name="Huttley G.A."/>
            <person name="Smit A.F."/>
            <person name="Pask A."/>
            <person name="Temple-Smith P."/>
            <person name="Batzer M.A."/>
            <person name="Walker J.A."/>
            <person name="Konkel M.K."/>
            <person name="Harris R.S."/>
            <person name="Whittington C.M."/>
            <person name="Wong E.S."/>
            <person name="Gemmell N.J."/>
            <person name="Buschiazzo E."/>
            <person name="Vargas Jentzsch I.M."/>
            <person name="Merkel A."/>
            <person name="Schmitz J."/>
            <person name="Zemann A."/>
            <person name="Churakov G."/>
            <person name="Kriegs J.O."/>
            <person name="Brosius J."/>
            <person name="Murchison E.P."/>
            <person name="Sachidanandam R."/>
            <person name="Smith C."/>
            <person name="Hannon G.J."/>
            <person name="Tsend-Ayush E."/>
            <person name="McMillan D."/>
            <person name="Attenborough R."/>
            <person name="Rens W."/>
            <person name="Ferguson-Smith M."/>
            <person name="Lefevre C.M."/>
            <person name="Sharp J.A."/>
            <person name="Nicholas K.R."/>
            <person name="Ray D.A."/>
            <person name="Kube M."/>
            <person name="Reinhardt R."/>
            <person name="Pringle T.H."/>
            <person name="Taylor J."/>
            <person name="Jones R.C."/>
            <person name="Nixon B."/>
            <person name="Dacheux J.L."/>
            <person name="Niwa H."/>
            <person name="Sekita Y."/>
            <person name="Huang X."/>
            <person name="Stark A."/>
            <person name="Kheradpour P."/>
            <person name="Kellis M."/>
            <person name="Flicek P."/>
            <person name="Chen Y."/>
            <person name="Webber C."/>
            <person name="Hardison R."/>
            <person name="Nelson J."/>
            <person name="Hallsworth-Pepin K."/>
            <person name="Delehaunty K."/>
            <person name="Markovic C."/>
            <person name="Minx P."/>
            <person name="Feng Y."/>
            <person name="Kremitzki C."/>
            <person name="Mitreva M."/>
            <person name="Glasscock J."/>
            <person name="Wylie T."/>
            <person name="Wohldmann P."/>
            <person name="Thiru P."/>
            <person name="Nhan M.N."/>
            <person name="Pohl C.S."/>
            <person name="Smith S.M."/>
            <person name="Hou S."/>
            <person name="Nefedov M."/>
            <person name="de Jong P.J."/>
            <person name="Renfree M.B."/>
            <person name="Mardis E.R."/>
            <person name="Wilson R.K."/>
        </authorList>
    </citation>
    <scope>NUCLEOTIDE SEQUENCE [LARGE SCALE GENOMIC DNA]</scope>
    <source>
        <strain evidence="4 5">Glennie</strain>
    </source>
</reference>
<evidence type="ECO:0000313" key="5">
    <source>
        <dbReference type="Proteomes" id="UP000002279"/>
    </source>
</evidence>
<organism evidence="4 5">
    <name type="scientific">Ornithorhynchus anatinus</name>
    <name type="common">Duckbill platypus</name>
    <dbReference type="NCBI Taxonomy" id="9258"/>
    <lineage>
        <taxon>Eukaryota</taxon>
        <taxon>Metazoa</taxon>
        <taxon>Chordata</taxon>
        <taxon>Craniata</taxon>
        <taxon>Vertebrata</taxon>
        <taxon>Euteleostomi</taxon>
        <taxon>Mammalia</taxon>
        <taxon>Monotremata</taxon>
        <taxon>Ornithorhynchidae</taxon>
        <taxon>Ornithorhynchus</taxon>
    </lineage>
</organism>
<evidence type="ECO:0000256" key="1">
    <source>
        <dbReference type="ARBA" id="ARBA00023054"/>
    </source>
</evidence>
<feature type="coiled-coil region" evidence="2">
    <location>
        <begin position="8"/>
        <end position="69"/>
    </location>
</feature>
<keyword evidence="5" id="KW-1185">Reference proteome</keyword>
<proteinExistence type="predicted"/>
<dbReference type="InterPro" id="IPR049258">
    <property type="entry name" value="ODAD1_CC"/>
</dbReference>
<dbReference type="PANTHER" id="PTHR21694:SF18">
    <property type="entry name" value="COILED-COIL DOMAIN-CONTAINING PROTEIN 63"/>
    <property type="match status" value="1"/>
</dbReference>
<dbReference type="GO" id="GO:0005930">
    <property type="term" value="C:axoneme"/>
    <property type="evidence" value="ECO:0000318"/>
    <property type="project" value="GO_Central"/>
</dbReference>
<dbReference type="Pfam" id="PF21773">
    <property type="entry name" value="ODAD1_CC"/>
    <property type="match status" value="1"/>
</dbReference>
<reference evidence="4" key="3">
    <citation type="submission" date="2025-09" db="UniProtKB">
        <authorList>
            <consortium name="Ensembl"/>
        </authorList>
    </citation>
    <scope>IDENTIFICATION</scope>
    <source>
        <strain evidence="4">Glennie</strain>
    </source>
</reference>
<dbReference type="GO" id="GO:0036158">
    <property type="term" value="P:outer dynein arm assembly"/>
    <property type="evidence" value="ECO:0000318"/>
    <property type="project" value="GO_Central"/>
</dbReference>
<dbReference type="Proteomes" id="UP000002279">
    <property type="component" value="Chromosome 2"/>
</dbReference>
<dbReference type="Ensembl" id="ENSOANT00000060172.1">
    <property type="protein sequence ID" value="ENSOANP00000045345.1"/>
    <property type="gene ID" value="ENSOANG00000004791.4"/>
</dbReference>
<feature type="coiled-coil region" evidence="2">
    <location>
        <begin position="339"/>
        <end position="398"/>
    </location>
</feature>
<dbReference type="GeneTree" id="ENSGT00940000153116"/>
<evidence type="ECO:0000256" key="2">
    <source>
        <dbReference type="SAM" id="Coils"/>
    </source>
</evidence>